<feature type="region of interest" description="Disordered" evidence="1">
    <location>
        <begin position="1"/>
        <end position="40"/>
    </location>
</feature>
<feature type="region of interest" description="Disordered" evidence="1">
    <location>
        <begin position="441"/>
        <end position="461"/>
    </location>
</feature>
<evidence type="ECO:0000256" key="1">
    <source>
        <dbReference type="SAM" id="MobiDB-lite"/>
    </source>
</evidence>
<dbReference type="STRING" id="98765.A0A2R6NM59"/>
<accession>A0A2R6NM59</accession>
<sequence>MSDYPNPFIPPVPEVDRYGGDDLPTYEDLAAENGPNSRFGRWKGWIEKRAAERYADLTQEDLRRRRQRGWGDGVQNQTVQSEVPGGPANAPQIRLQIQTDLSVPISPPDPLPSPPSEPLEPQPSIGEVLSPTRLRLHHFGSRFLPHTTSPIRCLLPVLGDSLLLIGHDEGLSVLNMFPKEWSDEGLLKKGPNDAVAHHIWTGEGVYQMSLLEAESTGDGTPQGVVLALIGPSGDSPKEQEGIRTIRMYNLASLVSLAKWASVQQPGSVPLRINDLSSSKSSQGRHHRSRQSLAKGLKNLKLDSSTSQSGYGNQLQPSYPSAGIYSPQDSKRRGSSDSTTTIDSSWDIVEDLPLRWATDYVSLASQGSRLYNTPVLFYDIWRDPNERNRGITYLAVVVKSNILLYQTPKGERAFRFVKEFYTPLTPRNLTFIQQSVQDVMGRSPSDASPRYRGHSQNLLRHGKGMSMGNASQLYPAQLSLFVIFEKKAGLIRVADAAVGEVDLYDEVRNESSSFSLSPSTSNSSLGRRNRASWDGRGFVKDMKAPWAPPCKVDLSSPARRVSFSQNMYILTRGKQSQILPYPLPANLSHIPPYRTLHWSSPPSSICTRVCHPPDDSPPFLQVIAFGEDGVEVQELSLSTLSERKGKGRAEDVILAQTDVGGADTGYLVPGGHWHTTFPDRGQSPYMDYGQSDFDDYDDDDFSLEELKVSLRAEQGVYGWVRKGAEDWRIFWMGGSGVDTDSETNDR</sequence>
<keyword evidence="3" id="KW-1185">Reference proteome</keyword>
<dbReference type="Proteomes" id="UP000186601">
    <property type="component" value="Unassembled WGS sequence"/>
</dbReference>
<feature type="region of interest" description="Disordered" evidence="1">
    <location>
        <begin position="60"/>
        <end position="90"/>
    </location>
</feature>
<protein>
    <submittedName>
        <fullName evidence="2">Uncharacterized protein</fullName>
    </submittedName>
</protein>
<feature type="region of interest" description="Disordered" evidence="1">
    <location>
        <begin position="102"/>
        <end position="122"/>
    </location>
</feature>
<feature type="compositionally biased region" description="Polar residues" evidence="1">
    <location>
        <begin position="301"/>
        <end position="318"/>
    </location>
</feature>
<dbReference type="AlphaFoldDB" id="A0A2R6NM59"/>
<organism evidence="2 3">
    <name type="scientific">Hermanssonia centrifuga</name>
    <dbReference type="NCBI Taxonomy" id="98765"/>
    <lineage>
        <taxon>Eukaryota</taxon>
        <taxon>Fungi</taxon>
        <taxon>Dikarya</taxon>
        <taxon>Basidiomycota</taxon>
        <taxon>Agaricomycotina</taxon>
        <taxon>Agaricomycetes</taxon>
        <taxon>Polyporales</taxon>
        <taxon>Meruliaceae</taxon>
        <taxon>Hermanssonia</taxon>
    </lineage>
</organism>
<evidence type="ECO:0000313" key="2">
    <source>
        <dbReference type="EMBL" id="PSR73424.1"/>
    </source>
</evidence>
<dbReference type="EMBL" id="MLYV02001076">
    <property type="protein sequence ID" value="PSR73424.1"/>
    <property type="molecule type" value="Genomic_DNA"/>
</dbReference>
<evidence type="ECO:0000313" key="3">
    <source>
        <dbReference type="Proteomes" id="UP000186601"/>
    </source>
</evidence>
<dbReference type="OrthoDB" id="2590590at2759"/>
<feature type="region of interest" description="Disordered" evidence="1">
    <location>
        <begin position="271"/>
        <end position="340"/>
    </location>
</feature>
<proteinExistence type="predicted"/>
<name>A0A2R6NM59_9APHY</name>
<comment type="caution">
    <text evidence="2">The sequence shown here is derived from an EMBL/GenBank/DDBJ whole genome shotgun (WGS) entry which is preliminary data.</text>
</comment>
<feature type="compositionally biased region" description="Pro residues" evidence="1">
    <location>
        <begin position="105"/>
        <end position="121"/>
    </location>
</feature>
<reference evidence="2 3" key="1">
    <citation type="submission" date="2018-02" db="EMBL/GenBank/DDBJ databases">
        <title>Genome sequence of the basidiomycete white-rot fungus Phlebia centrifuga.</title>
        <authorList>
            <person name="Granchi Z."/>
            <person name="Peng M."/>
            <person name="de Vries R.P."/>
            <person name="Hilden K."/>
            <person name="Makela M.R."/>
            <person name="Grigoriev I."/>
            <person name="Riley R."/>
        </authorList>
    </citation>
    <scope>NUCLEOTIDE SEQUENCE [LARGE SCALE GENOMIC DNA]</scope>
    <source>
        <strain evidence="2 3">FBCC195</strain>
    </source>
</reference>
<gene>
    <name evidence="2" type="ORF">PHLCEN_2v10716</name>
</gene>